<keyword evidence="3 8" id="KW-0349">Heme</keyword>
<dbReference type="Gene3D" id="1.10.630.10">
    <property type="entry name" value="Cytochrome P450"/>
    <property type="match status" value="1"/>
</dbReference>
<keyword evidence="5 9" id="KW-0560">Oxidoreductase</keyword>
<gene>
    <name evidence="10" type="ORF">K469DRAFT_734542</name>
</gene>
<comment type="similarity">
    <text evidence="2 9">Belongs to the cytochrome P450 family.</text>
</comment>
<dbReference type="SUPFAM" id="SSF48264">
    <property type="entry name" value="Cytochrome P450"/>
    <property type="match status" value="1"/>
</dbReference>
<dbReference type="InterPro" id="IPR050121">
    <property type="entry name" value="Cytochrome_P450_monoxygenase"/>
</dbReference>
<evidence type="ECO:0000256" key="8">
    <source>
        <dbReference type="PIRSR" id="PIRSR602401-1"/>
    </source>
</evidence>
<keyword evidence="7 9" id="KW-0503">Monooxygenase</keyword>
<keyword evidence="11" id="KW-1185">Reference proteome</keyword>
<evidence type="ECO:0000256" key="5">
    <source>
        <dbReference type="ARBA" id="ARBA00023002"/>
    </source>
</evidence>
<dbReference type="GO" id="GO:0005506">
    <property type="term" value="F:iron ion binding"/>
    <property type="evidence" value="ECO:0007669"/>
    <property type="project" value="InterPro"/>
</dbReference>
<evidence type="ECO:0000313" key="10">
    <source>
        <dbReference type="EMBL" id="KAF2193883.1"/>
    </source>
</evidence>
<dbReference type="AlphaFoldDB" id="A0A6A6ES69"/>
<evidence type="ECO:0000256" key="4">
    <source>
        <dbReference type="ARBA" id="ARBA00022723"/>
    </source>
</evidence>
<dbReference type="Pfam" id="PF00067">
    <property type="entry name" value="p450"/>
    <property type="match status" value="1"/>
</dbReference>
<evidence type="ECO:0000256" key="2">
    <source>
        <dbReference type="ARBA" id="ARBA00010617"/>
    </source>
</evidence>
<accession>A0A6A6ES69</accession>
<keyword evidence="4 8" id="KW-0479">Metal-binding</keyword>
<dbReference type="Proteomes" id="UP000800200">
    <property type="component" value="Unassembled WGS sequence"/>
</dbReference>
<dbReference type="CDD" id="cd11061">
    <property type="entry name" value="CYP67-like"/>
    <property type="match status" value="1"/>
</dbReference>
<dbReference type="GO" id="GO:0016705">
    <property type="term" value="F:oxidoreductase activity, acting on paired donors, with incorporation or reduction of molecular oxygen"/>
    <property type="evidence" value="ECO:0007669"/>
    <property type="project" value="InterPro"/>
</dbReference>
<feature type="binding site" description="axial binding residue" evidence="8">
    <location>
        <position position="435"/>
    </location>
    <ligand>
        <name>heme</name>
        <dbReference type="ChEBI" id="CHEBI:30413"/>
    </ligand>
    <ligandPart>
        <name>Fe</name>
        <dbReference type="ChEBI" id="CHEBI:18248"/>
    </ligandPart>
</feature>
<sequence length="506" mass="56190">MPFTMDVDLVSSIFVFGTYQLYFHPLSKYPGPVLAKFTNLYSAYHAWRGDIHKDMWRCHERYDIYGNRNNVIKSAVYNTLRHGGGNTLTLRNKAEHAARRRVVSSGFSDASLRLLEPKILAQVHRLVRGLLAAGASSLDSETQPEWTDSRDMALWCDHHTFDLMSSLIYSASYDATNREEFRFVPHSIEQSNVRMSVILQAPELMWARLDRKLFPGSIAARDKFLKFLRTMIATRMQRRTVTADKSSSPETSPHDDIFALFEKAHDPETGKSFGTTELTAESATLVVAGSDTTSIALAGLFYYLSRPTNTPAYRRCVAEVRAAFGSVNEIRTSGAVAASCPYLRACIEETLRMSPPTGSALWREVLVGGASIGGQFIPAGCDVGVGIYAIHHNAALFPDPFSFRPERFLNDGSGDADTLASRRGFIPFSIGTRGCIGKGLAMAEIMLTMACIMCVSDFRCADTGSNQDSGPMEGEYQLWDHITGAKKGPWLQFRWKEDIIPEGLVQ</sequence>
<dbReference type="PANTHER" id="PTHR24305:SF237">
    <property type="entry name" value="CYTOCHROME P450 MONOOXYGENASE ATNE-RELATED"/>
    <property type="match status" value="1"/>
</dbReference>
<comment type="cofactor">
    <cofactor evidence="1 8">
        <name>heme</name>
        <dbReference type="ChEBI" id="CHEBI:30413"/>
    </cofactor>
</comment>
<evidence type="ECO:0000256" key="1">
    <source>
        <dbReference type="ARBA" id="ARBA00001971"/>
    </source>
</evidence>
<dbReference type="GO" id="GO:0004497">
    <property type="term" value="F:monooxygenase activity"/>
    <property type="evidence" value="ECO:0007669"/>
    <property type="project" value="UniProtKB-KW"/>
</dbReference>
<evidence type="ECO:0000256" key="3">
    <source>
        <dbReference type="ARBA" id="ARBA00022617"/>
    </source>
</evidence>
<evidence type="ECO:0000313" key="11">
    <source>
        <dbReference type="Proteomes" id="UP000800200"/>
    </source>
</evidence>
<proteinExistence type="inferred from homology"/>
<dbReference type="GO" id="GO:0020037">
    <property type="term" value="F:heme binding"/>
    <property type="evidence" value="ECO:0007669"/>
    <property type="project" value="InterPro"/>
</dbReference>
<dbReference type="InterPro" id="IPR017972">
    <property type="entry name" value="Cyt_P450_CS"/>
</dbReference>
<organism evidence="10 11">
    <name type="scientific">Zopfia rhizophila CBS 207.26</name>
    <dbReference type="NCBI Taxonomy" id="1314779"/>
    <lineage>
        <taxon>Eukaryota</taxon>
        <taxon>Fungi</taxon>
        <taxon>Dikarya</taxon>
        <taxon>Ascomycota</taxon>
        <taxon>Pezizomycotina</taxon>
        <taxon>Dothideomycetes</taxon>
        <taxon>Dothideomycetes incertae sedis</taxon>
        <taxon>Zopfiaceae</taxon>
        <taxon>Zopfia</taxon>
    </lineage>
</organism>
<reference evidence="10" key="1">
    <citation type="journal article" date="2020" name="Stud. Mycol.">
        <title>101 Dothideomycetes genomes: a test case for predicting lifestyles and emergence of pathogens.</title>
        <authorList>
            <person name="Haridas S."/>
            <person name="Albert R."/>
            <person name="Binder M."/>
            <person name="Bloem J."/>
            <person name="Labutti K."/>
            <person name="Salamov A."/>
            <person name="Andreopoulos B."/>
            <person name="Baker S."/>
            <person name="Barry K."/>
            <person name="Bills G."/>
            <person name="Bluhm B."/>
            <person name="Cannon C."/>
            <person name="Castanera R."/>
            <person name="Culley D."/>
            <person name="Daum C."/>
            <person name="Ezra D."/>
            <person name="Gonzalez J."/>
            <person name="Henrissat B."/>
            <person name="Kuo A."/>
            <person name="Liang C."/>
            <person name="Lipzen A."/>
            <person name="Lutzoni F."/>
            <person name="Magnuson J."/>
            <person name="Mondo S."/>
            <person name="Nolan M."/>
            <person name="Ohm R."/>
            <person name="Pangilinan J."/>
            <person name="Park H.-J."/>
            <person name="Ramirez L."/>
            <person name="Alfaro M."/>
            <person name="Sun H."/>
            <person name="Tritt A."/>
            <person name="Yoshinaga Y."/>
            <person name="Zwiers L.-H."/>
            <person name="Turgeon B."/>
            <person name="Goodwin S."/>
            <person name="Spatafora J."/>
            <person name="Crous P."/>
            <person name="Grigoriev I."/>
        </authorList>
    </citation>
    <scope>NUCLEOTIDE SEQUENCE</scope>
    <source>
        <strain evidence="10">CBS 207.26</strain>
    </source>
</reference>
<evidence type="ECO:0000256" key="6">
    <source>
        <dbReference type="ARBA" id="ARBA00023004"/>
    </source>
</evidence>
<dbReference type="EMBL" id="ML994612">
    <property type="protein sequence ID" value="KAF2193883.1"/>
    <property type="molecule type" value="Genomic_DNA"/>
</dbReference>
<protein>
    <submittedName>
        <fullName evidence="10">Cytochrome P450</fullName>
    </submittedName>
</protein>
<dbReference type="InterPro" id="IPR002401">
    <property type="entry name" value="Cyt_P450_E_grp-I"/>
</dbReference>
<name>A0A6A6ES69_9PEZI</name>
<dbReference type="InterPro" id="IPR036396">
    <property type="entry name" value="Cyt_P450_sf"/>
</dbReference>
<dbReference type="InterPro" id="IPR001128">
    <property type="entry name" value="Cyt_P450"/>
</dbReference>
<dbReference type="PRINTS" id="PR00385">
    <property type="entry name" value="P450"/>
</dbReference>
<keyword evidence="6 8" id="KW-0408">Iron</keyword>
<dbReference type="PRINTS" id="PR00463">
    <property type="entry name" value="EP450I"/>
</dbReference>
<evidence type="ECO:0000256" key="9">
    <source>
        <dbReference type="RuleBase" id="RU000461"/>
    </source>
</evidence>
<evidence type="ECO:0000256" key="7">
    <source>
        <dbReference type="ARBA" id="ARBA00023033"/>
    </source>
</evidence>
<dbReference type="PANTHER" id="PTHR24305">
    <property type="entry name" value="CYTOCHROME P450"/>
    <property type="match status" value="1"/>
</dbReference>
<dbReference type="PROSITE" id="PS00086">
    <property type="entry name" value="CYTOCHROME_P450"/>
    <property type="match status" value="1"/>
</dbReference>
<dbReference type="OrthoDB" id="1470350at2759"/>